<proteinExistence type="predicted"/>
<dbReference type="AlphaFoldDB" id="A0A834FVY3"/>
<sequence length="184" mass="19596">MKPSRVVGTFGSAAAAPENTPKSGSARRSAGSSEPLRSAVQQRSSTGARVRLGPRNLRNRTLLEESQRHYTGAREASSSPAPYLSRGDAARTVRRVGGVVEDSVPVQRPQPDVRQEEESGYEQPRDLQQPLLLPPHGSGGRVQSGGDGGKSGSETRLYPDGGNFHSGSGDGQRRCDAHGCLLRR</sequence>
<evidence type="ECO:0000256" key="1">
    <source>
        <dbReference type="SAM" id="MobiDB-lite"/>
    </source>
</evidence>
<feature type="compositionally biased region" description="Low complexity" evidence="1">
    <location>
        <begin position="23"/>
        <end position="33"/>
    </location>
</feature>
<dbReference type="EMBL" id="WKFB01000005">
    <property type="protein sequence ID" value="KAF6739502.1"/>
    <property type="molecule type" value="Genomic_DNA"/>
</dbReference>
<dbReference type="Proteomes" id="UP000646548">
    <property type="component" value="Unassembled WGS sequence"/>
</dbReference>
<evidence type="ECO:0000313" key="2">
    <source>
        <dbReference type="EMBL" id="KAF6739502.1"/>
    </source>
</evidence>
<evidence type="ECO:0000313" key="3">
    <source>
        <dbReference type="Proteomes" id="UP000646548"/>
    </source>
</evidence>
<protein>
    <submittedName>
        <fullName evidence="2">Uncharacterized protein</fullName>
    </submittedName>
</protein>
<feature type="region of interest" description="Disordered" evidence="1">
    <location>
        <begin position="1"/>
        <end position="184"/>
    </location>
</feature>
<accession>A0A834FVY3</accession>
<gene>
    <name evidence="2" type="ORF">FQA47_020086</name>
</gene>
<name>A0A834FVY3_ORYME</name>
<feature type="compositionally biased region" description="Low complexity" evidence="1">
    <location>
        <begin position="126"/>
        <end position="135"/>
    </location>
</feature>
<feature type="compositionally biased region" description="Gly residues" evidence="1">
    <location>
        <begin position="137"/>
        <end position="151"/>
    </location>
</feature>
<reference evidence="2" key="1">
    <citation type="journal article" name="BMC Genomics">
        <title>Long-read sequencing and de novo genome assembly of marine medaka (Oryzias melastigma).</title>
        <authorList>
            <person name="Liang P."/>
            <person name="Saqib H.S.A."/>
            <person name="Ni X."/>
            <person name="Shen Y."/>
        </authorList>
    </citation>
    <scope>NUCLEOTIDE SEQUENCE</scope>
    <source>
        <strain evidence="2">Bigg-433</strain>
    </source>
</reference>
<organism evidence="2 3">
    <name type="scientific">Oryzias melastigma</name>
    <name type="common">Marine medaka</name>
    <dbReference type="NCBI Taxonomy" id="30732"/>
    <lineage>
        <taxon>Eukaryota</taxon>
        <taxon>Metazoa</taxon>
        <taxon>Chordata</taxon>
        <taxon>Craniata</taxon>
        <taxon>Vertebrata</taxon>
        <taxon>Euteleostomi</taxon>
        <taxon>Actinopterygii</taxon>
        <taxon>Neopterygii</taxon>
        <taxon>Teleostei</taxon>
        <taxon>Neoteleostei</taxon>
        <taxon>Acanthomorphata</taxon>
        <taxon>Ovalentaria</taxon>
        <taxon>Atherinomorphae</taxon>
        <taxon>Beloniformes</taxon>
        <taxon>Adrianichthyidae</taxon>
        <taxon>Oryziinae</taxon>
        <taxon>Oryzias</taxon>
    </lineage>
</organism>
<comment type="caution">
    <text evidence="2">The sequence shown here is derived from an EMBL/GenBank/DDBJ whole genome shotgun (WGS) entry which is preliminary data.</text>
</comment>